<dbReference type="Proteomes" id="UP000094828">
    <property type="component" value="Unassembled WGS sequence"/>
</dbReference>
<sequence>MVITCGLIEAQEKGKLEFATSKSTGMKMVKVPGGTFKMGAGEADEKYLSANAPGFPSGMLNTFKPVQEVTVKPFYMGIYEVTQKDYKKINGKNPVVGALGIGEVEVLDAPVFNVSWFDALDFCNKLSTKDGLTPCYALKKTKKDSGAIVSAEVTVLKGTGYRLPTEQEWEYACRAGTTTPFAFGDQLDPKDAKFKVPNEKRTPEQIFQSQVMKVGSYRANNFGLYDMHGNVSEFCFDIYKNAYVDGETQIGFSLDDSQFESRVLRGGSFDHGVENTMSCYRQAIAPSVPWEGMGFRVVRN</sequence>
<dbReference type="PANTHER" id="PTHR23150">
    <property type="entry name" value="SULFATASE MODIFYING FACTOR 1, 2"/>
    <property type="match status" value="1"/>
</dbReference>
<dbReference type="STRING" id="1841610.A6X21_03835"/>
<dbReference type="PANTHER" id="PTHR23150:SF19">
    <property type="entry name" value="FORMYLGLYCINE-GENERATING ENZYME"/>
    <property type="match status" value="1"/>
</dbReference>
<comment type="caution">
    <text evidence="2">The sequence shown here is derived from an EMBL/GenBank/DDBJ whole genome shotgun (WGS) entry which is preliminary data.</text>
</comment>
<feature type="domain" description="Sulfatase-modifying factor enzyme-like" evidence="1">
    <location>
        <begin position="27"/>
        <end position="299"/>
    </location>
</feature>
<dbReference type="Pfam" id="PF03781">
    <property type="entry name" value="FGE-sulfatase"/>
    <property type="match status" value="1"/>
</dbReference>
<dbReference type="AlphaFoldDB" id="A0A1C3ENI9"/>
<dbReference type="GO" id="GO:0120147">
    <property type="term" value="F:formylglycine-generating oxidase activity"/>
    <property type="evidence" value="ECO:0007669"/>
    <property type="project" value="TreeGrafter"/>
</dbReference>
<proteinExistence type="predicted"/>
<evidence type="ECO:0000313" key="3">
    <source>
        <dbReference type="Proteomes" id="UP000094828"/>
    </source>
</evidence>
<dbReference type="Gene3D" id="3.90.1580.10">
    <property type="entry name" value="paralog of FGE (formylglycine-generating enzyme)"/>
    <property type="match status" value="1"/>
</dbReference>
<dbReference type="InterPro" id="IPR016187">
    <property type="entry name" value="CTDL_fold"/>
</dbReference>
<dbReference type="EMBL" id="LYDR01000039">
    <property type="protein sequence ID" value="ODA34800.1"/>
    <property type="molecule type" value="Genomic_DNA"/>
</dbReference>
<reference evidence="2 3" key="1">
    <citation type="submission" date="2016-05" db="EMBL/GenBank/DDBJ databases">
        <title>Genomic and physiological characterization of Planctopirus sp. isolated from fresh water lake.</title>
        <authorList>
            <person name="Subhash Y."/>
            <person name="Ramana C."/>
        </authorList>
    </citation>
    <scope>NUCLEOTIDE SEQUENCE [LARGE SCALE GENOMIC DNA]</scope>
    <source>
        <strain evidence="2 3">JC280</strain>
    </source>
</reference>
<dbReference type="InterPro" id="IPR051043">
    <property type="entry name" value="Sulfatase_Mod_Factor_Kinase"/>
</dbReference>
<evidence type="ECO:0000259" key="1">
    <source>
        <dbReference type="Pfam" id="PF03781"/>
    </source>
</evidence>
<evidence type="ECO:0000313" key="2">
    <source>
        <dbReference type="EMBL" id="ODA34800.1"/>
    </source>
</evidence>
<dbReference type="InterPro" id="IPR042095">
    <property type="entry name" value="SUMF_sf"/>
</dbReference>
<accession>A0A1C3ENI9</accession>
<keyword evidence="3" id="KW-1185">Reference proteome</keyword>
<dbReference type="SUPFAM" id="SSF56436">
    <property type="entry name" value="C-type lectin-like"/>
    <property type="match status" value="1"/>
</dbReference>
<organism evidence="2 3">
    <name type="scientific">Planctopirus hydrillae</name>
    <dbReference type="NCBI Taxonomy" id="1841610"/>
    <lineage>
        <taxon>Bacteria</taxon>
        <taxon>Pseudomonadati</taxon>
        <taxon>Planctomycetota</taxon>
        <taxon>Planctomycetia</taxon>
        <taxon>Planctomycetales</taxon>
        <taxon>Planctomycetaceae</taxon>
        <taxon>Planctopirus</taxon>
    </lineage>
</organism>
<protein>
    <recommendedName>
        <fullName evidence="1">Sulfatase-modifying factor enzyme-like domain-containing protein</fullName>
    </recommendedName>
</protein>
<name>A0A1C3ENI9_9PLAN</name>
<gene>
    <name evidence="2" type="ORF">A6X21_03835</name>
</gene>
<dbReference type="InterPro" id="IPR005532">
    <property type="entry name" value="SUMF_dom"/>
</dbReference>